<protein>
    <submittedName>
        <fullName evidence="2">Uncharacterized protein</fullName>
    </submittedName>
</protein>
<sequence>MTEEKVKKHTTRAIWIACILILMGAFGIPQLYRNYHSAPYCYSSGSQITLESKQTHKLNKYQKKQFIKMARLAIDKKDGPFDWQNYQNVSINVYKMKKPSEYGLIYKVKPTIRSKQHTITNSIIVKLADRDLKTYHKFKIKGYSSDFSSFFN</sequence>
<accession>A0A0K2LED3</accession>
<keyword evidence="1" id="KW-0812">Transmembrane</keyword>
<evidence type="ECO:0000313" key="3">
    <source>
        <dbReference type="Proteomes" id="UP000061546"/>
    </source>
</evidence>
<proteinExistence type="predicted"/>
<reference evidence="2 3" key="1">
    <citation type="submission" date="2015-08" db="EMBL/GenBank/DDBJ databases">
        <title>Genomic sequence of Lactobacillus heilongjiangensis DSM 28069, isolated from Chinese traditional pickle.</title>
        <authorList>
            <person name="Jiang X."/>
            <person name="Zheng B."/>
            <person name="Cheng H."/>
        </authorList>
    </citation>
    <scope>NUCLEOTIDE SEQUENCE [LARGE SCALE GENOMIC DNA]</scope>
    <source>
        <strain evidence="2 3">DSM 28069</strain>
    </source>
</reference>
<dbReference type="KEGG" id="lhi:JP39_09785"/>
<dbReference type="RefSeq" id="WP_041498914.1">
    <property type="nucleotide sequence ID" value="NZ_BJDV01000005.1"/>
</dbReference>
<keyword evidence="3" id="KW-1185">Reference proteome</keyword>
<keyword evidence="1" id="KW-0472">Membrane</keyword>
<evidence type="ECO:0000256" key="1">
    <source>
        <dbReference type="SAM" id="Phobius"/>
    </source>
</evidence>
<dbReference type="Proteomes" id="UP000061546">
    <property type="component" value="Chromosome"/>
</dbReference>
<dbReference type="EMBL" id="CP012559">
    <property type="protein sequence ID" value="ALB29620.1"/>
    <property type="molecule type" value="Genomic_DNA"/>
</dbReference>
<dbReference type="AlphaFoldDB" id="A0A0K2LED3"/>
<gene>
    <name evidence="2" type="ORF">JP39_09785</name>
</gene>
<dbReference type="OrthoDB" id="2301865at2"/>
<name>A0A0K2LED3_9LACO</name>
<organism evidence="2 3">
    <name type="scientific">Companilactobacillus heilongjiangensis</name>
    <dbReference type="NCBI Taxonomy" id="1074467"/>
    <lineage>
        <taxon>Bacteria</taxon>
        <taxon>Bacillati</taxon>
        <taxon>Bacillota</taxon>
        <taxon>Bacilli</taxon>
        <taxon>Lactobacillales</taxon>
        <taxon>Lactobacillaceae</taxon>
        <taxon>Companilactobacillus</taxon>
    </lineage>
</organism>
<evidence type="ECO:0000313" key="2">
    <source>
        <dbReference type="EMBL" id="ALB29620.1"/>
    </source>
</evidence>
<keyword evidence="1" id="KW-1133">Transmembrane helix</keyword>
<feature type="transmembrane region" description="Helical" evidence="1">
    <location>
        <begin position="12"/>
        <end position="32"/>
    </location>
</feature>